<gene>
    <name evidence="3" type="primary">Endod1_2</name>
    <name evidence="3" type="ORF">HIPICT_R11251</name>
</gene>
<dbReference type="Gene3D" id="3.40.570.10">
    <property type="entry name" value="Extracellular Endonuclease, subunit A"/>
    <property type="match status" value="1"/>
</dbReference>
<keyword evidence="1" id="KW-0732">Signal</keyword>
<evidence type="ECO:0000313" key="3">
    <source>
        <dbReference type="EMBL" id="NXR53417.1"/>
    </source>
</evidence>
<feature type="non-terminal residue" evidence="3">
    <location>
        <position position="176"/>
    </location>
</feature>
<protein>
    <submittedName>
        <fullName evidence="3">ENDD1 protein</fullName>
    </submittedName>
</protein>
<dbReference type="GO" id="GO:0046872">
    <property type="term" value="F:metal ion binding"/>
    <property type="evidence" value="ECO:0007669"/>
    <property type="project" value="InterPro"/>
</dbReference>
<evidence type="ECO:0000259" key="2">
    <source>
        <dbReference type="Pfam" id="PF01223"/>
    </source>
</evidence>
<dbReference type="GO" id="GO:0003676">
    <property type="term" value="F:nucleic acid binding"/>
    <property type="evidence" value="ECO:0007669"/>
    <property type="project" value="InterPro"/>
</dbReference>
<dbReference type="InterPro" id="IPR044929">
    <property type="entry name" value="DNA/RNA_non-sp_Endonuclease_sf"/>
</dbReference>
<dbReference type="InterPro" id="IPR039015">
    <property type="entry name" value="ENDOD1"/>
</dbReference>
<dbReference type="EMBL" id="VWYN01021689">
    <property type="protein sequence ID" value="NXR53417.1"/>
    <property type="molecule type" value="Genomic_DNA"/>
</dbReference>
<feature type="non-terminal residue" evidence="3">
    <location>
        <position position="1"/>
    </location>
</feature>
<dbReference type="InterPro" id="IPR001604">
    <property type="entry name" value="Endo_G_ENPP1-like_dom"/>
</dbReference>
<keyword evidence="4" id="KW-1185">Reference proteome</keyword>
<dbReference type="AlphaFoldDB" id="A0A7L2M0K0"/>
<feature type="domain" description="DNA/RNA non-specific endonuclease/pyrophosphatase/phosphodiesterase" evidence="2">
    <location>
        <begin position="42"/>
        <end position="176"/>
    </location>
</feature>
<dbReference type="SUPFAM" id="SSF54060">
    <property type="entry name" value="His-Me finger endonucleases"/>
    <property type="match status" value="1"/>
</dbReference>
<dbReference type="GO" id="GO:0016787">
    <property type="term" value="F:hydrolase activity"/>
    <property type="evidence" value="ECO:0007669"/>
    <property type="project" value="InterPro"/>
</dbReference>
<dbReference type="Pfam" id="PF01223">
    <property type="entry name" value="Endonuclease_NS"/>
    <property type="match status" value="1"/>
</dbReference>
<accession>A0A7L2M0K0</accession>
<dbReference type="PANTHER" id="PTHR21472">
    <property type="entry name" value="ENDONUCLEASE DOMAIN-CONTAINING 1 PROTEIN ENDOD1"/>
    <property type="match status" value="1"/>
</dbReference>
<feature type="chain" id="PRO_5029444785" evidence="1">
    <location>
        <begin position="20"/>
        <end position="176"/>
    </location>
</feature>
<feature type="signal peptide" evidence="1">
    <location>
        <begin position="1"/>
        <end position="19"/>
    </location>
</feature>
<evidence type="ECO:0000313" key="4">
    <source>
        <dbReference type="Proteomes" id="UP000527178"/>
    </source>
</evidence>
<proteinExistence type="predicted"/>
<sequence>MLRLLLLQVLASCLWLGHSKVVTSFETSCPQFFYKNSTPDNSLEPQNPARICQHYKNAYRYATLYDKDLRIPVYSAYKYQPGPGNRSKSWFVEPQLINPTYPKEMDTEHSIKQRYKNITTQQIGQSQAINQDYNNLQGLNRGHLNPNFHQSGQDNRTATFTLTNIVPQNSTLNQGA</sequence>
<name>A0A7L2M0K0_9SYLV</name>
<reference evidence="3 4" key="1">
    <citation type="submission" date="2019-09" db="EMBL/GenBank/DDBJ databases">
        <title>Bird 10,000 Genomes (B10K) Project - Family phase.</title>
        <authorList>
            <person name="Zhang G."/>
        </authorList>
    </citation>
    <scope>NUCLEOTIDE SEQUENCE [LARGE SCALE GENOMIC DNA]</scope>
    <source>
        <strain evidence="3">B10K-DU-002-18</strain>
        <tissue evidence="3">Muscle</tissue>
    </source>
</reference>
<organism evidence="3 4">
    <name type="scientific">Hippolais icterina</name>
    <name type="common">icterine warbler</name>
    <dbReference type="NCBI Taxonomy" id="68497"/>
    <lineage>
        <taxon>Eukaryota</taxon>
        <taxon>Metazoa</taxon>
        <taxon>Chordata</taxon>
        <taxon>Craniata</taxon>
        <taxon>Vertebrata</taxon>
        <taxon>Euteleostomi</taxon>
        <taxon>Archelosauria</taxon>
        <taxon>Archosauria</taxon>
        <taxon>Dinosauria</taxon>
        <taxon>Saurischia</taxon>
        <taxon>Theropoda</taxon>
        <taxon>Coelurosauria</taxon>
        <taxon>Aves</taxon>
        <taxon>Neognathae</taxon>
        <taxon>Neoaves</taxon>
        <taxon>Telluraves</taxon>
        <taxon>Australaves</taxon>
        <taxon>Passeriformes</taxon>
        <taxon>Sylvioidea</taxon>
        <taxon>Sylviidae</taxon>
        <taxon>Acrocephalinae</taxon>
        <taxon>Hippolais</taxon>
    </lineage>
</organism>
<dbReference type="PANTHER" id="PTHR21472:SF26">
    <property type="entry name" value="ENDONUCLEASE DOMAIN CONTAINING 1"/>
    <property type="match status" value="1"/>
</dbReference>
<dbReference type="Proteomes" id="UP000527178">
    <property type="component" value="Unassembled WGS sequence"/>
</dbReference>
<comment type="caution">
    <text evidence="3">The sequence shown here is derived from an EMBL/GenBank/DDBJ whole genome shotgun (WGS) entry which is preliminary data.</text>
</comment>
<evidence type="ECO:0000256" key="1">
    <source>
        <dbReference type="SAM" id="SignalP"/>
    </source>
</evidence>
<dbReference type="InterPro" id="IPR044925">
    <property type="entry name" value="His-Me_finger_sf"/>
</dbReference>